<dbReference type="GO" id="GO:0015109">
    <property type="term" value="F:chromate transmembrane transporter activity"/>
    <property type="evidence" value="ECO:0007669"/>
    <property type="project" value="InterPro"/>
</dbReference>
<evidence type="ECO:0000256" key="6">
    <source>
        <dbReference type="ARBA" id="ARBA00023136"/>
    </source>
</evidence>
<comment type="subcellular location">
    <subcellularLocation>
        <location evidence="1">Cell membrane</location>
        <topology evidence="1">Multi-pass membrane protein</topology>
    </subcellularLocation>
</comment>
<keyword evidence="5 7" id="KW-1133">Transmembrane helix</keyword>
<reference evidence="8 9" key="1">
    <citation type="journal article" date="2006" name="Genome Res.">
        <title>Skewed genomic variability in strains of the toxigenic bacterial pathogen, Clostridium perfringens.</title>
        <authorList>
            <person name="Myers G.S."/>
            <person name="Rasko D.A."/>
            <person name="Cheung J.K."/>
            <person name="Ravel J."/>
            <person name="Seshadri R."/>
            <person name="Deboy R.T."/>
            <person name="Ren Q."/>
            <person name="Varga J."/>
            <person name="Awad M.M."/>
            <person name="Brinkac L.M."/>
            <person name="Daugherty S.C."/>
            <person name="Haft D.H."/>
            <person name="Dodson R.J."/>
            <person name="Madupu R."/>
            <person name="Nelson W.C."/>
            <person name="Rosovitz M.J."/>
            <person name="Sullivan S.A."/>
            <person name="Khouri H."/>
            <person name="Dimitrov G.I."/>
            <person name="Watkins K.L."/>
            <person name="Mulligan S."/>
            <person name="Benton J."/>
            <person name="Radune D."/>
            <person name="Fisher D.J."/>
            <person name="Atkins H.S."/>
            <person name="Hiscox T."/>
            <person name="Jost B.H."/>
            <person name="Billington S.J."/>
            <person name="Songer J.G."/>
            <person name="McClane B.A."/>
            <person name="Titball R.W."/>
            <person name="Rood J.I."/>
            <person name="Melville S.B."/>
            <person name="Paulsen I.T."/>
        </authorList>
    </citation>
    <scope>NUCLEOTIDE SEQUENCE [LARGE SCALE GENOMIC DNA]</scope>
    <source>
        <strain evidence="9">ATCC 13124 / DSM 756 / JCM 1290 / NCIMB 6125 / NCTC 8237 / S 107 / Type A</strain>
    </source>
</reference>
<dbReference type="PANTHER" id="PTHR43663">
    <property type="entry name" value="CHROMATE TRANSPORT PROTEIN-RELATED"/>
    <property type="match status" value="1"/>
</dbReference>
<keyword evidence="6 7" id="KW-0472">Membrane</keyword>
<evidence type="ECO:0000256" key="5">
    <source>
        <dbReference type="ARBA" id="ARBA00022989"/>
    </source>
</evidence>
<dbReference type="Pfam" id="PF02417">
    <property type="entry name" value="Chromate_transp"/>
    <property type="match status" value="1"/>
</dbReference>
<feature type="transmembrane region" description="Helical" evidence="7">
    <location>
        <begin position="7"/>
        <end position="28"/>
    </location>
</feature>
<dbReference type="Proteomes" id="UP000001823">
    <property type="component" value="Chromosome"/>
</dbReference>
<name>A0A0H2YQ10_CLOP1</name>
<gene>
    <name evidence="8" type="ordered locus">CPF_2509</name>
</gene>
<keyword evidence="9" id="KW-1185">Reference proteome</keyword>
<dbReference type="eggNOG" id="COG2059">
    <property type="taxonomic scope" value="Bacteria"/>
</dbReference>
<evidence type="ECO:0000256" key="3">
    <source>
        <dbReference type="ARBA" id="ARBA00022475"/>
    </source>
</evidence>
<proteinExistence type="inferred from homology"/>
<dbReference type="RefSeq" id="WP_003462654.1">
    <property type="nucleotide sequence ID" value="NC_008261.1"/>
</dbReference>
<evidence type="ECO:0000256" key="4">
    <source>
        <dbReference type="ARBA" id="ARBA00022692"/>
    </source>
</evidence>
<evidence type="ECO:0000313" key="9">
    <source>
        <dbReference type="Proteomes" id="UP000001823"/>
    </source>
</evidence>
<evidence type="ECO:0000256" key="1">
    <source>
        <dbReference type="ARBA" id="ARBA00004651"/>
    </source>
</evidence>
<accession>A0A0H2YQ10</accession>
<dbReference type="GO" id="GO:0005886">
    <property type="term" value="C:plasma membrane"/>
    <property type="evidence" value="ECO:0007669"/>
    <property type="project" value="UniProtKB-SubCell"/>
</dbReference>
<feature type="transmembrane region" description="Helical" evidence="7">
    <location>
        <begin position="75"/>
        <end position="99"/>
    </location>
</feature>
<dbReference type="EMBL" id="CP000246">
    <property type="protein sequence ID" value="ABG82652.1"/>
    <property type="molecule type" value="Genomic_DNA"/>
</dbReference>
<feature type="transmembrane region" description="Helical" evidence="7">
    <location>
        <begin position="48"/>
        <end position="68"/>
    </location>
</feature>
<keyword evidence="4 7" id="KW-0812">Transmembrane</keyword>
<keyword evidence="3" id="KW-1003">Cell membrane</keyword>
<dbReference type="PaxDb" id="195103-CPF_2509"/>
<evidence type="ECO:0000256" key="2">
    <source>
        <dbReference type="ARBA" id="ARBA00005262"/>
    </source>
</evidence>
<dbReference type="PANTHER" id="PTHR43663:SF1">
    <property type="entry name" value="CHROMATE TRANSPORTER"/>
    <property type="match status" value="1"/>
</dbReference>
<evidence type="ECO:0000313" key="8">
    <source>
        <dbReference type="EMBL" id="ABG82652.1"/>
    </source>
</evidence>
<dbReference type="InterPro" id="IPR052518">
    <property type="entry name" value="CHR_Transporter"/>
</dbReference>
<dbReference type="KEGG" id="cpf:CPF_2509"/>
<dbReference type="HOGENOM" id="CLU_018106_1_0_9"/>
<dbReference type="AlphaFoldDB" id="A0A0H2YQ10"/>
<protein>
    <submittedName>
        <fullName evidence="8">Chromate transport protein</fullName>
    </submittedName>
</protein>
<sequence length="183" mass="19893">MKELINLYFLFIKLGFMNFGGGYALFPILQKEIIEKRNWITNEELMDYYAIGQCTPGVIAVNTATFIGHKRKGNLGGILATLGFVTPSLIMITIIATFIGNFSDLPIVKNAFAGIRVCVAVLILNTAINLIKTSVIDIKTCIIFVLVAGFSIFTDISPVLYVIIAGIAGIVLRSIGGKKNDTN</sequence>
<comment type="similarity">
    <text evidence="2">Belongs to the chromate ion transporter (CHR) (TC 2.A.51) family.</text>
</comment>
<evidence type="ECO:0000256" key="7">
    <source>
        <dbReference type="SAM" id="Phobius"/>
    </source>
</evidence>
<dbReference type="InterPro" id="IPR003370">
    <property type="entry name" value="Chromate_transpt"/>
</dbReference>
<dbReference type="GeneID" id="93001211"/>
<feature type="transmembrane region" description="Helical" evidence="7">
    <location>
        <begin position="111"/>
        <end position="128"/>
    </location>
</feature>
<organism evidence="8 9">
    <name type="scientific">Clostridium perfringens (strain ATCC 13124 / DSM 756 / JCM 1290 / NCIMB 6125 / NCTC 8237 / Type A)</name>
    <dbReference type="NCBI Taxonomy" id="195103"/>
    <lineage>
        <taxon>Bacteria</taxon>
        <taxon>Bacillati</taxon>
        <taxon>Bacillota</taxon>
        <taxon>Clostridia</taxon>
        <taxon>Eubacteriales</taxon>
        <taxon>Clostridiaceae</taxon>
        <taxon>Clostridium</taxon>
    </lineage>
</organism>